<evidence type="ECO:0000313" key="6">
    <source>
        <dbReference type="Proteomes" id="UP000325313"/>
    </source>
</evidence>
<accession>A0A5B0NS21</accession>
<dbReference type="PRINTS" id="PR00837">
    <property type="entry name" value="V5TPXLIKE"/>
</dbReference>
<feature type="domain" description="SCP" evidence="2">
    <location>
        <begin position="164"/>
        <end position="296"/>
    </location>
</feature>
<keyword evidence="1" id="KW-0472">Membrane</keyword>
<dbReference type="SMART" id="SM00198">
    <property type="entry name" value="SCP"/>
    <property type="match status" value="1"/>
</dbReference>
<dbReference type="FunFam" id="3.40.33.10:FF:000037">
    <property type="entry name" value="Uncharacterized protein"/>
    <property type="match status" value="1"/>
</dbReference>
<dbReference type="Proteomes" id="UP000324748">
    <property type="component" value="Unassembled WGS sequence"/>
</dbReference>
<proteinExistence type="predicted"/>
<evidence type="ECO:0000313" key="3">
    <source>
        <dbReference type="EMBL" id="KAA1076111.1"/>
    </source>
</evidence>
<sequence>MPNDRENRHASSDIKTTLKKASSSVPFPLIPKRPKNCLLRALDLVLYCLEVMAALSSGFATLTFVLLLLSNCLLQISAWKTPHDKTHWDATQNERTKGHVKLKYAKTGYASYSASSSTNSQSMVVSRPPGPSLNLGFPQPRPGNVNNFPVPHLPASPDGAGVPPMAKTFVDEHNKVRDVYGVPPLTWNSQLIPSAQRLAAACAFRHTDNNPYGENIAAGQSSPEEVVSQWVEGPQEKLAYNPNNPQDSHFTQVVWEETRELGCAVTSCPRMVGVSLPQSPIQFWVCEYHPAGNVETLYLKNVHAQAGGAPSRR</sequence>
<comment type="caution">
    <text evidence="4">The sequence shown here is derived from an EMBL/GenBank/DDBJ whole genome shotgun (WGS) entry which is preliminary data.</text>
</comment>
<dbReference type="Pfam" id="PF00188">
    <property type="entry name" value="CAP"/>
    <property type="match status" value="1"/>
</dbReference>
<feature type="transmembrane region" description="Helical" evidence="1">
    <location>
        <begin position="44"/>
        <end position="69"/>
    </location>
</feature>
<dbReference type="PANTHER" id="PTHR10334">
    <property type="entry name" value="CYSTEINE-RICH SECRETORY PROTEIN-RELATED"/>
    <property type="match status" value="1"/>
</dbReference>
<dbReference type="InterPro" id="IPR001283">
    <property type="entry name" value="CRISP-related"/>
</dbReference>
<reference evidence="5 6" key="1">
    <citation type="submission" date="2019-05" db="EMBL/GenBank/DDBJ databases">
        <title>Emergence of the Ug99 lineage of the wheat stem rust pathogen through somatic hybridization.</title>
        <authorList>
            <person name="Li F."/>
            <person name="Upadhyaya N.M."/>
            <person name="Sperschneider J."/>
            <person name="Matny O."/>
            <person name="Nguyen-Phuc H."/>
            <person name="Mago R."/>
            <person name="Raley C."/>
            <person name="Miller M.E."/>
            <person name="Silverstein K.A.T."/>
            <person name="Henningsen E."/>
            <person name="Hirsch C.D."/>
            <person name="Visser B."/>
            <person name="Pretorius Z.A."/>
            <person name="Steffenson B.J."/>
            <person name="Schwessinger B."/>
            <person name="Dodds P.N."/>
            <person name="Figueroa M."/>
        </authorList>
    </citation>
    <scope>NUCLEOTIDE SEQUENCE [LARGE SCALE GENOMIC DNA]</scope>
    <source>
        <strain evidence="4">21-0</strain>
        <strain evidence="3 6">Ug99</strain>
    </source>
</reference>
<dbReference type="AlphaFoldDB" id="A0A5B0NS21"/>
<keyword evidence="1" id="KW-0812">Transmembrane</keyword>
<evidence type="ECO:0000256" key="1">
    <source>
        <dbReference type="SAM" id="Phobius"/>
    </source>
</evidence>
<dbReference type="EMBL" id="VSWC01000092">
    <property type="protein sequence ID" value="KAA1091472.1"/>
    <property type="molecule type" value="Genomic_DNA"/>
</dbReference>
<evidence type="ECO:0000259" key="2">
    <source>
        <dbReference type="SMART" id="SM00198"/>
    </source>
</evidence>
<name>A0A5B0NS21_PUCGR</name>
<dbReference type="InterPro" id="IPR035940">
    <property type="entry name" value="CAP_sf"/>
</dbReference>
<organism evidence="4 5">
    <name type="scientific">Puccinia graminis f. sp. tritici</name>
    <dbReference type="NCBI Taxonomy" id="56615"/>
    <lineage>
        <taxon>Eukaryota</taxon>
        <taxon>Fungi</taxon>
        <taxon>Dikarya</taxon>
        <taxon>Basidiomycota</taxon>
        <taxon>Pucciniomycotina</taxon>
        <taxon>Pucciniomycetes</taxon>
        <taxon>Pucciniales</taxon>
        <taxon>Pucciniaceae</taxon>
        <taxon>Puccinia</taxon>
    </lineage>
</organism>
<dbReference type="SUPFAM" id="SSF55797">
    <property type="entry name" value="PR-1-like"/>
    <property type="match status" value="1"/>
</dbReference>
<dbReference type="Proteomes" id="UP000325313">
    <property type="component" value="Unassembled WGS sequence"/>
</dbReference>
<protein>
    <recommendedName>
        <fullName evidence="2">SCP domain-containing protein</fullName>
    </recommendedName>
</protein>
<dbReference type="Gene3D" id="3.40.33.10">
    <property type="entry name" value="CAP"/>
    <property type="match status" value="1"/>
</dbReference>
<gene>
    <name evidence="4" type="ORF">PGT21_034437</name>
    <name evidence="3" type="ORF">PGTUg99_035891</name>
</gene>
<evidence type="ECO:0000313" key="4">
    <source>
        <dbReference type="EMBL" id="KAA1091472.1"/>
    </source>
</evidence>
<dbReference type="OrthoDB" id="2500579at2759"/>
<keyword evidence="5" id="KW-1185">Reference proteome</keyword>
<dbReference type="InterPro" id="IPR014044">
    <property type="entry name" value="CAP_dom"/>
</dbReference>
<keyword evidence="1" id="KW-1133">Transmembrane helix</keyword>
<evidence type="ECO:0000313" key="5">
    <source>
        <dbReference type="Proteomes" id="UP000324748"/>
    </source>
</evidence>
<dbReference type="EMBL" id="VDEP01000471">
    <property type="protein sequence ID" value="KAA1076111.1"/>
    <property type="molecule type" value="Genomic_DNA"/>
</dbReference>